<evidence type="ECO:0000313" key="5">
    <source>
        <dbReference type="Proteomes" id="UP000003280"/>
    </source>
</evidence>
<dbReference type="SUPFAM" id="SSF47240">
    <property type="entry name" value="Ferritin-like"/>
    <property type="match status" value="1"/>
</dbReference>
<gene>
    <name evidence="4" type="ORF">HMPREF9225_0857</name>
</gene>
<dbReference type="CDD" id="cd01045">
    <property type="entry name" value="Ferritin_like_AB"/>
    <property type="match status" value="1"/>
</dbReference>
<dbReference type="Gene3D" id="1.20.1260.10">
    <property type="match status" value="1"/>
</dbReference>
<feature type="domain" description="Pyruvate/ketoisovalerate oxidoreductase catalytic" evidence="2">
    <location>
        <begin position="20"/>
        <end position="182"/>
    </location>
</feature>
<dbReference type="STRING" id="862517.HMPREF9225_0857"/>
<dbReference type="HOGENOM" id="CLU_699902_0_0_9"/>
<reference evidence="4 5" key="1">
    <citation type="submission" date="2010-07" db="EMBL/GenBank/DDBJ databases">
        <authorList>
            <person name="Muzny D."/>
            <person name="Qin X."/>
            <person name="Deng J."/>
            <person name="Jiang H."/>
            <person name="Liu Y."/>
            <person name="Qu J."/>
            <person name="Song X.-Z."/>
            <person name="Zhang L."/>
            <person name="Thornton R."/>
            <person name="Coyle M."/>
            <person name="Francisco L."/>
            <person name="Jackson L."/>
            <person name="Javaid M."/>
            <person name="Korchina V."/>
            <person name="Kovar C."/>
            <person name="Mata R."/>
            <person name="Mathew T."/>
            <person name="Ngo R."/>
            <person name="Nguyen L."/>
            <person name="Nguyen N."/>
            <person name="Okwuonu G."/>
            <person name="Ongeri F."/>
            <person name="Pham C."/>
            <person name="Simmons D."/>
            <person name="Wilczek-Boney K."/>
            <person name="Hale W."/>
            <person name="Jakkamsetti A."/>
            <person name="Pham P."/>
            <person name="Ruth R."/>
            <person name="San Lucas F."/>
            <person name="Warren J."/>
            <person name="Zhang J."/>
            <person name="Zhao Z."/>
            <person name="Zhou C."/>
            <person name="Zhu D."/>
            <person name="Lee S."/>
            <person name="Bess C."/>
            <person name="Blankenburg K."/>
            <person name="Forbes L."/>
            <person name="Fu Q."/>
            <person name="Gubbala S."/>
            <person name="Hirani K."/>
            <person name="Jayaseelan J.C."/>
            <person name="Lara F."/>
            <person name="Munidasa M."/>
            <person name="Palculict T."/>
            <person name="Patil S."/>
            <person name="Pu L.-L."/>
            <person name="Saada N."/>
            <person name="Tang L."/>
            <person name="Weissenberger G."/>
            <person name="Zhu Y."/>
            <person name="Hemphill L."/>
            <person name="Shang Y."/>
            <person name="Youmans B."/>
            <person name="Ayvaz T."/>
            <person name="Ross M."/>
            <person name="Santibanez J."/>
            <person name="Aqrawi P."/>
            <person name="Gross S."/>
            <person name="Joshi V."/>
            <person name="Fowler G."/>
            <person name="Nazareth L."/>
            <person name="Reid J."/>
            <person name="Worley K."/>
            <person name="Petrosino J."/>
            <person name="Highlander S."/>
            <person name="Gibbs R."/>
        </authorList>
    </citation>
    <scope>NUCLEOTIDE SEQUENCE [LARGE SCALE GENOMIC DNA]</scope>
    <source>
        <strain evidence="4 5">ATCC BAA-1640</strain>
    </source>
</reference>
<dbReference type="GO" id="GO:0016903">
    <property type="term" value="F:oxidoreductase activity, acting on the aldehyde or oxo group of donors"/>
    <property type="evidence" value="ECO:0007669"/>
    <property type="project" value="InterPro"/>
</dbReference>
<dbReference type="Proteomes" id="UP000003280">
    <property type="component" value="Unassembled WGS sequence"/>
</dbReference>
<name>E0NL18_9FIRM</name>
<dbReference type="InterPro" id="IPR002869">
    <property type="entry name" value="Pyrv_flavodox_OxRed_cen"/>
</dbReference>
<feature type="domain" description="Rubrerythrin diiron-binding" evidence="3">
    <location>
        <begin position="242"/>
        <end position="368"/>
    </location>
</feature>
<dbReference type="InterPro" id="IPR003251">
    <property type="entry name" value="Rr_diiron-bd_dom"/>
</dbReference>
<sequence length="394" mass="44092">MVILEEVNKMTRKIVMAGFGGQGVMAMGQLISYAGMLEGKHVSWYPSYGPEMRGGAANCSVVVSEDPVGSPIIAVADDVIVMNEPSLSLFESHVRPGGNLFINSSLVKKETTRTDIEVHKIPVNDIAIDLGNARVANMVMLGAYLNITKLVKVESVIQAFTKVYGDKKKKLIPINEKAIEAGGNAAGKEYVTAAENKVESKTPEHYKHLKGGEEEMKINYLNDVRQMDKAQEEKIFSSELNIVKQAILNEVESINYFKMSSEQLTGESKEIFLSLAHQSEEHVDYLNKLKNSIEKNEATVIEKVKSSLEGKTFEWGKINPENATMVLSVFNLGMNIKKVNIKFYEKAAARSEVPEAKGLYKELAYWENFQLTQIAKQYEELKNEWWSDQSYAPF</sequence>
<evidence type="ECO:0000256" key="1">
    <source>
        <dbReference type="ARBA" id="ARBA00023002"/>
    </source>
</evidence>
<comment type="caution">
    <text evidence="4">The sequence shown here is derived from an EMBL/GenBank/DDBJ whole genome shotgun (WGS) entry which is preliminary data.</text>
</comment>
<dbReference type="eggNOG" id="COG1633">
    <property type="taxonomic scope" value="Bacteria"/>
</dbReference>
<dbReference type="InterPro" id="IPR009078">
    <property type="entry name" value="Ferritin-like_SF"/>
</dbReference>
<dbReference type="eggNOG" id="COG1014">
    <property type="taxonomic scope" value="Bacteria"/>
</dbReference>
<evidence type="ECO:0000259" key="2">
    <source>
        <dbReference type="Pfam" id="PF01558"/>
    </source>
</evidence>
<dbReference type="Gene3D" id="3.40.920.10">
    <property type="entry name" value="Pyruvate-ferredoxin oxidoreductase, PFOR, domain III"/>
    <property type="match status" value="1"/>
</dbReference>
<dbReference type="InterPro" id="IPR019752">
    <property type="entry name" value="Pyrv/ketoisovalerate_OxRed_cat"/>
</dbReference>
<dbReference type="SUPFAM" id="SSF53323">
    <property type="entry name" value="Pyruvate-ferredoxin oxidoreductase, PFOR, domain III"/>
    <property type="match status" value="1"/>
</dbReference>
<dbReference type="Pfam" id="PF01558">
    <property type="entry name" value="POR"/>
    <property type="match status" value="1"/>
</dbReference>
<proteinExistence type="predicted"/>
<evidence type="ECO:0000259" key="3">
    <source>
        <dbReference type="Pfam" id="PF02915"/>
    </source>
</evidence>
<dbReference type="Pfam" id="PF02915">
    <property type="entry name" value="Rubrerythrin"/>
    <property type="match status" value="1"/>
</dbReference>
<keyword evidence="1" id="KW-0560">Oxidoreductase</keyword>
<dbReference type="PANTHER" id="PTHR42730">
    <property type="entry name" value="2-OXOGLUTARATE SYNTHASE SUBUNIT KORC"/>
    <property type="match status" value="1"/>
</dbReference>
<keyword evidence="5" id="KW-1185">Reference proteome</keyword>
<dbReference type="InterPro" id="IPR052554">
    <property type="entry name" value="2-oxoglutarate_synth_KorC"/>
</dbReference>
<accession>E0NL18</accession>
<dbReference type="EMBL" id="AEEH01000033">
    <property type="protein sequence ID" value="EFM25521.1"/>
    <property type="molecule type" value="Genomic_DNA"/>
</dbReference>
<protein>
    <submittedName>
        <fullName evidence="4">2-oxoacid:ferredoxin/flavodoxin oxidoreductase, gamma subunit</fullName>
    </submittedName>
</protein>
<dbReference type="PANTHER" id="PTHR42730:SF1">
    <property type="entry name" value="2-OXOGLUTARATE SYNTHASE SUBUNIT KORC"/>
    <property type="match status" value="1"/>
</dbReference>
<organism evidence="4 5">
    <name type="scientific">Peptoniphilus duerdenii ATCC BAA-1640</name>
    <dbReference type="NCBI Taxonomy" id="862517"/>
    <lineage>
        <taxon>Bacteria</taxon>
        <taxon>Bacillati</taxon>
        <taxon>Bacillota</taxon>
        <taxon>Tissierellia</taxon>
        <taxon>Tissierellales</taxon>
        <taxon>Peptoniphilaceae</taxon>
        <taxon>Peptoniphilus</taxon>
    </lineage>
</organism>
<evidence type="ECO:0000313" key="4">
    <source>
        <dbReference type="EMBL" id="EFM25521.1"/>
    </source>
</evidence>
<dbReference type="GO" id="GO:0046872">
    <property type="term" value="F:metal ion binding"/>
    <property type="evidence" value="ECO:0007669"/>
    <property type="project" value="InterPro"/>
</dbReference>
<dbReference type="AlphaFoldDB" id="E0NL18"/>
<dbReference type="InterPro" id="IPR012347">
    <property type="entry name" value="Ferritin-like"/>
</dbReference>